<feature type="domain" description="SnoaL-like" evidence="1">
    <location>
        <begin position="10"/>
        <end position="127"/>
    </location>
</feature>
<dbReference type="OrthoDB" id="336094at2"/>
<dbReference type="AlphaFoldDB" id="A0A4U3KX47"/>
<dbReference type="Proteomes" id="UP000305848">
    <property type="component" value="Unassembled WGS sequence"/>
</dbReference>
<evidence type="ECO:0000259" key="1">
    <source>
        <dbReference type="Pfam" id="PF20409"/>
    </source>
</evidence>
<sequence>METITYITALTTREVAARFNELAQQEKWFDIQDELFADGVKSIEPANAPHLKNTEGKSAVRKKGEDWVKKVTAVHRLHTTEPIIGSNHFAVGREMDITVLDLGRIQTNEIMLYEVKDGQIISEQFFY</sequence>
<dbReference type="InterPro" id="IPR046860">
    <property type="entry name" value="SnoaL_5"/>
</dbReference>
<dbReference type="Gene3D" id="3.10.450.50">
    <property type="match status" value="1"/>
</dbReference>
<name>A0A4U3KX47_9BACT</name>
<dbReference type="SUPFAM" id="SSF54427">
    <property type="entry name" value="NTF2-like"/>
    <property type="match status" value="1"/>
</dbReference>
<accession>A0A4U3KX47</accession>
<proteinExistence type="predicted"/>
<dbReference type="Pfam" id="PF20409">
    <property type="entry name" value="SnoaL_5"/>
    <property type="match status" value="1"/>
</dbReference>
<gene>
    <name evidence="2" type="ORF">FC093_19525</name>
</gene>
<comment type="caution">
    <text evidence="2">The sequence shown here is derived from an EMBL/GenBank/DDBJ whole genome shotgun (WGS) entry which is preliminary data.</text>
</comment>
<evidence type="ECO:0000313" key="3">
    <source>
        <dbReference type="Proteomes" id="UP000305848"/>
    </source>
</evidence>
<dbReference type="RefSeq" id="WP_137263495.1">
    <property type="nucleotide sequence ID" value="NZ_SZQL01000019.1"/>
</dbReference>
<dbReference type="InterPro" id="IPR032710">
    <property type="entry name" value="NTF2-like_dom_sf"/>
</dbReference>
<evidence type="ECO:0000313" key="2">
    <source>
        <dbReference type="EMBL" id="TKK65726.1"/>
    </source>
</evidence>
<reference evidence="2 3" key="1">
    <citation type="submission" date="2019-05" db="EMBL/GenBank/DDBJ databases">
        <title>Panacibacter sp. strain 17mud1-8 Genome sequencing and assembly.</title>
        <authorList>
            <person name="Chhetri G."/>
        </authorList>
    </citation>
    <scope>NUCLEOTIDE SEQUENCE [LARGE SCALE GENOMIC DNA]</scope>
    <source>
        <strain evidence="2 3">17mud1-8</strain>
    </source>
</reference>
<dbReference type="EMBL" id="SZQL01000019">
    <property type="protein sequence ID" value="TKK65726.1"/>
    <property type="molecule type" value="Genomic_DNA"/>
</dbReference>
<protein>
    <submittedName>
        <fullName evidence="2">Nuclear transport factor 2 family protein</fullName>
    </submittedName>
</protein>
<organism evidence="2 3">
    <name type="scientific">Ilyomonas limi</name>
    <dbReference type="NCBI Taxonomy" id="2575867"/>
    <lineage>
        <taxon>Bacteria</taxon>
        <taxon>Pseudomonadati</taxon>
        <taxon>Bacteroidota</taxon>
        <taxon>Chitinophagia</taxon>
        <taxon>Chitinophagales</taxon>
        <taxon>Chitinophagaceae</taxon>
        <taxon>Ilyomonas</taxon>
    </lineage>
</organism>
<keyword evidence="3" id="KW-1185">Reference proteome</keyword>